<sequence length="83" mass="9708">MNNLKVSRMNKSIFTVLLLFPFQFLFAQRDAQTRFPKGYTPEEVGKRAAYRFVHVKHMLHVGKWISYPETFYWNGAPGKIAGK</sequence>
<feature type="chain" id="PRO_5008389721" evidence="1">
    <location>
        <begin position="28"/>
        <end position="83"/>
    </location>
</feature>
<dbReference type="EMBL" id="CP015772">
    <property type="protein sequence ID" value="ANH80602.1"/>
    <property type="molecule type" value="Genomic_DNA"/>
</dbReference>
<dbReference type="KEGG" id="nia:A8C56_06055"/>
<evidence type="ECO:0000313" key="3">
    <source>
        <dbReference type="Proteomes" id="UP000077667"/>
    </source>
</evidence>
<feature type="signal peptide" evidence="1">
    <location>
        <begin position="1"/>
        <end position="27"/>
    </location>
</feature>
<gene>
    <name evidence="2" type="ORF">A8C56_06055</name>
</gene>
<keyword evidence="3" id="KW-1185">Reference proteome</keyword>
<dbReference type="AlphaFoldDB" id="A0A1A9I1N4"/>
<organism evidence="2 3">
    <name type="scientific">Niabella ginsenosidivorans</name>
    <dbReference type="NCBI Taxonomy" id="1176587"/>
    <lineage>
        <taxon>Bacteria</taxon>
        <taxon>Pseudomonadati</taxon>
        <taxon>Bacteroidota</taxon>
        <taxon>Chitinophagia</taxon>
        <taxon>Chitinophagales</taxon>
        <taxon>Chitinophagaceae</taxon>
        <taxon>Niabella</taxon>
    </lineage>
</organism>
<name>A0A1A9I1N4_9BACT</name>
<evidence type="ECO:0000313" key="2">
    <source>
        <dbReference type="EMBL" id="ANH80602.1"/>
    </source>
</evidence>
<proteinExistence type="predicted"/>
<evidence type="ECO:0000256" key="1">
    <source>
        <dbReference type="SAM" id="SignalP"/>
    </source>
</evidence>
<dbReference type="Proteomes" id="UP000077667">
    <property type="component" value="Chromosome"/>
</dbReference>
<keyword evidence="1" id="KW-0732">Signal</keyword>
<protein>
    <submittedName>
        <fullName evidence="2">Uncharacterized protein</fullName>
    </submittedName>
</protein>
<accession>A0A1A9I1N4</accession>
<reference evidence="2 3" key="1">
    <citation type="submission" date="2016-05" db="EMBL/GenBank/DDBJ databases">
        <title>Niabella ginsenosidivorans BS26 whole genome sequencing.</title>
        <authorList>
            <person name="Im W.T."/>
            <person name="Siddiqi M.Z."/>
        </authorList>
    </citation>
    <scope>NUCLEOTIDE SEQUENCE [LARGE SCALE GENOMIC DNA]</scope>
    <source>
        <strain evidence="2 3">BS26</strain>
    </source>
</reference>